<reference evidence="1" key="1">
    <citation type="submission" date="2014-05" db="EMBL/GenBank/DDBJ databases">
        <authorList>
            <person name="Chronopoulou M."/>
        </authorList>
    </citation>
    <scope>NUCLEOTIDE SEQUENCE</scope>
    <source>
        <tissue evidence="1">Whole organism</tissue>
    </source>
</reference>
<sequence>MVIWMDLSYVAIKYMDPHPFLLPVDRNNIQFTRLLIWTLD</sequence>
<dbReference type="AlphaFoldDB" id="A0A0K2USY5"/>
<organism evidence="1">
    <name type="scientific">Lepeophtheirus salmonis</name>
    <name type="common">Salmon louse</name>
    <name type="synonym">Caligus salmonis</name>
    <dbReference type="NCBI Taxonomy" id="72036"/>
    <lineage>
        <taxon>Eukaryota</taxon>
        <taxon>Metazoa</taxon>
        <taxon>Ecdysozoa</taxon>
        <taxon>Arthropoda</taxon>
        <taxon>Crustacea</taxon>
        <taxon>Multicrustacea</taxon>
        <taxon>Hexanauplia</taxon>
        <taxon>Copepoda</taxon>
        <taxon>Siphonostomatoida</taxon>
        <taxon>Caligidae</taxon>
        <taxon>Lepeophtheirus</taxon>
    </lineage>
</organism>
<accession>A0A0K2USY5</accession>
<evidence type="ECO:0000313" key="1">
    <source>
        <dbReference type="EMBL" id="CDW41369.1"/>
    </source>
</evidence>
<proteinExistence type="predicted"/>
<protein>
    <submittedName>
        <fullName evidence="1">Uncharacterized protein</fullName>
    </submittedName>
</protein>
<name>A0A0K2USY5_LEPSM</name>
<dbReference type="EMBL" id="HACA01024008">
    <property type="protein sequence ID" value="CDW41369.1"/>
    <property type="molecule type" value="Transcribed_RNA"/>
</dbReference>